<gene>
    <name evidence="3" type="ORF">SAMN04487926_1382</name>
</gene>
<feature type="transmembrane region" description="Helical" evidence="2">
    <location>
        <begin position="429"/>
        <end position="454"/>
    </location>
</feature>
<evidence type="ECO:0000256" key="1">
    <source>
        <dbReference type="SAM" id="MobiDB-lite"/>
    </source>
</evidence>
<proteinExistence type="predicted"/>
<dbReference type="EMBL" id="FNDI01000038">
    <property type="protein sequence ID" value="SDJ21985.1"/>
    <property type="molecule type" value="Genomic_DNA"/>
</dbReference>
<organism evidence="3 4">
    <name type="scientific">Paraburkholderia steynii</name>
    <dbReference type="NCBI Taxonomy" id="1245441"/>
    <lineage>
        <taxon>Bacteria</taxon>
        <taxon>Pseudomonadati</taxon>
        <taxon>Pseudomonadota</taxon>
        <taxon>Betaproteobacteria</taxon>
        <taxon>Burkholderiales</taxon>
        <taxon>Burkholderiaceae</taxon>
        <taxon>Paraburkholderia</taxon>
    </lineage>
</organism>
<reference evidence="3" key="1">
    <citation type="submission" date="2016-10" db="EMBL/GenBank/DDBJ databases">
        <authorList>
            <person name="Varghese N."/>
            <person name="Submissions S."/>
        </authorList>
    </citation>
    <scope>NUCLEOTIDE SEQUENCE [LARGE SCALE GENOMIC DNA]</scope>
    <source>
        <strain evidence="3">YR281</strain>
    </source>
</reference>
<evidence type="ECO:0000256" key="2">
    <source>
        <dbReference type="SAM" id="Phobius"/>
    </source>
</evidence>
<keyword evidence="4" id="KW-1185">Reference proteome</keyword>
<dbReference type="Proteomes" id="UP000198900">
    <property type="component" value="Unassembled WGS sequence"/>
</dbReference>
<evidence type="ECO:0000313" key="3">
    <source>
        <dbReference type="EMBL" id="SDJ21985.1"/>
    </source>
</evidence>
<evidence type="ECO:0000313" key="4">
    <source>
        <dbReference type="Proteomes" id="UP000198900"/>
    </source>
</evidence>
<dbReference type="AlphaFoldDB" id="A0A7Z7BHE7"/>
<keyword evidence="2" id="KW-1133">Transmembrane helix</keyword>
<keyword evidence="2" id="KW-0812">Transmembrane</keyword>
<protein>
    <recommendedName>
        <fullName evidence="5">DUF4157 domain-containing protein</fullName>
    </recommendedName>
</protein>
<feature type="region of interest" description="Disordered" evidence="1">
    <location>
        <begin position="1"/>
        <end position="34"/>
    </location>
</feature>
<accession>A0A7Z7BHE7</accession>
<keyword evidence="2" id="KW-0472">Membrane</keyword>
<name>A0A7Z7BHE7_9BURK</name>
<evidence type="ECO:0008006" key="5">
    <source>
        <dbReference type="Google" id="ProtNLM"/>
    </source>
</evidence>
<sequence length="493" mass="54021">MAHELTHVLQQSGSGPGPVAPGTNGRLIQRSPSDDASAISQKLKDALDEAFRSRDAWKDAGNSGQAIYSERLGLLLGRKSADRFASMKELDVYIAESDRAALTELDTMARLGLDIVDRFPHVFPLTWAARVRDALRLEVDMKSIRERLDADAKYGAALSKRLPSSLLWWGLARTFAEAVGSKVPFELELRHAEWPKPHATRDFALGWIEYARTQAEFSFYEFWERVAQDLSDDVSTGKVKIDSTFQATYKDYVKSGRAAVMAIPGKIRAFGPSQPDLSSDEILNDLQRVAFITNNIASLASVLTFIPIWQRAEAEHAVGVSENDGSIAGLDQNARVIQAMLWAYESDYFSEAGKRAWRAIKDNARETAAKMVGAMIAQMIPVVNVGLDAYFLCEGIEGFDAALKGLHAAFVRASNATTTVDLQRESAQLAAAITGQGASLVLSLLAVISAISSLRARAAKIKARVFKSEVQHPDSFKVLPWKNDIDNSSQKSG</sequence>
<comment type="caution">
    <text evidence="3">The sequence shown here is derived from an EMBL/GenBank/DDBJ whole genome shotgun (WGS) entry which is preliminary data.</text>
</comment>